<evidence type="ECO:0000313" key="3">
    <source>
        <dbReference type="Proteomes" id="UP000257144"/>
    </source>
</evidence>
<keyword evidence="1" id="KW-0812">Transmembrane</keyword>
<evidence type="ECO:0008006" key="4">
    <source>
        <dbReference type="Google" id="ProtNLM"/>
    </source>
</evidence>
<gene>
    <name evidence="2" type="ORF">DRW41_19910</name>
</gene>
<dbReference type="EMBL" id="QNQT01000014">
    <property type="protein sequence ID" value="RDU35048.1"/>
    <property type="molecule type" value="Genomic_DNA"/>
</dbReference>
<reference evidence="2 3" key="1">
    <citation type="submission" date="2018-07" db="EMBL/GenBank/DDBJ databases">
        <title>Bacillus sp. YLB-04 draft genome sequence.</title>
        <authorList>
            <person name="Yu L."/>
            <person name="Tang X."/>
        </authorList>
    </citation>
    <scope>NUCLEOTIDE SEQUENCE [LARGE SCALE GENOMIC DNA]</scope>
    <source>
        <strain evidence="2 3">YLB-04</strain>
    </source>
</reference>
<feature type="transmembrane region" description="Helical" evidence="1">
    <location>
        <begin position="18"/>
        <end position="38"/>
    </location>
</feature>
<name>A0A3D8GKW2_9BACI</name>
<protein>
    <recommendedName>
        <fullName evidence="4">Fimbrial protein</fullName>
    </recommendedName>
</protein>
<evidence type="ECO:0000256" key="1">
    <source>
        <dbReference type="SAM" id="Phobius"/>
    </source>
</evidence>
<proteinExistence type="predicted"/>
<sequence>MLIDINLLPKKERKSSGIIFTSLAFAALFLAVGGFLYWQGATLKNEIAVVENRIDTTKKIAALEERKANEVVSADSAFKLSQGIEWAEQYTIPSVPVMKEFTKMLPERGYILTYAYQETGQLALTVQFDSSREAAYFLNRLNKSNWVKDADLSSLSAAGNGEEQIADATGAVKAASSLNKKEYLPRYTGQFQITLNKDVIKTAIQEEGEDGS</sequence>
<keyword evidence="3" id="KW-1185">Reference proteome</keyword>
<dbReference type="OrthoDB" id="2971140at2"/>
<comment type="caution">
    <text evidence="2">The sequence shown here is derived from an EMBL/GenBank/DDBJ whole genome shotgun (WGS) entry which is preliminary data.</text>
</comment>
<dbReference type="RefSeq" id="WP_115453788.1">
    <property type="nucleotide sequence ID" value="NZ_QNQT01000014.1"/>
</dbReference>
<keyword evidence="1" id="KW-0472">Membrane</keyword>
<dbReference type="Pfam" id="PF05137">
    <property type="entry name" value="PilN"/>
    <property type="match status" value="1"/>
</dbReference>
<accession>A0A3D8GKW2</accession>
<organism evidence="2 3">
    <name type="scientific">Neobacillus piezotolerans</name>
    <dbReference type="NCBI Taxonomy" id="2259171"/>
    <lineage>
        <taxon>Bacteria</taxon>
        <taxon>Bacillati</taxon>
        <taxon>Bacillota</taxon>
        <taxon>Bacilli</taxon>
        <taxon>Bacillales</taxon>
        <taxon>Bacillaceae</taxon>
        <taxon>Neobacillus</taxon>
    </lineage>
</organism>
<dbReference type="InterPro" id="IPR007813">
    <property type="entry name" value="PilN"/>
</dbReference>
<keyword evidence="1" id="KW-1133">Transmembrane helix</keyword>
<evidence type="ECO:0000313" key="2">
    <source>
        <dbReference type="EMBL" id="RDU35048.1"/>
    </source>
</evidence>
<dbReference type="Proteomes" id="UP000257144">
    <property type="component" value="Unassembled WGS sequence"/>
</dbReference>
<dbReference type="AlphaFoldDB" id="A0A3D8GKW2"/>